<dbReference type="STRING" id="504487.JCM19538_2496"/>
<comment type="caution">
    <text evidence="1">The sequence shown here is derived from an EMBL/GenBank/DDBJ whole genome shotgun (WGS) entry which is preliminary data.</text>
</comment>
<reference evidence="5" key="1">
    <citation type="journal article" date="2014" name="Genome Announc.">
        <title>Draft Genome Sequence of Marine Flavobacterium Jejuia pallidilutea Strain 11shimoA1 and Pigmentation Mutants.</title>
        <authorList>
            <person name="Takatani N."/>
            <person name="Nakanishi M."/>
            <person name="Meirelles P."/>
            <person name="Mino S."/>
            <person name="Suda W."/>
            <person name="Oshima K."/>
            <person name="Hattori M."/>
            <person name="Ohkuma M."/>
            <person name="Hosokawa M."/>
            <person name="Miyashita K."/>
            <person name="Thompson F.L."/>
            <person name="Niwa A."/>
            <person name="Sawabe T."/>
            <person name="Sawabe T."/>
        </authorList>
    </citation>
    <scope>NUCLEOTIDE SEQUENCE [LARGE SCALE GENOMIC DNA]</scope>
    <source>
        <strain evidence="5">JCM 19538</strain>
    </source>
</reference>
<dbReference type="EMBL" id="BBNR01000003">
    <property type="protein sequence ID" value="GAL66098.1"/>
    <property type="molecule type" value="Genomic_DNA"/>
</dbReference>
<proteinExistence type="predicted"/>
<dbReference type="Proteomes" id="UP000029646">
    <property type="component" value="Unassembled WGS sequence"/>
</dbReference>
<evidence type="ECO:0000313" key="1">
    <source>
        <dbReference type="EMBL" id="GAL66098.1"/>
    </source>
</evidence>
<evidence type="ECO:0000313" key="2">
    <source>
        <dbReference type="EMBL" id="GAL70502.1"/>
    </source>
</evidence>
<dbReference type="EMBL" id="BBNS01000006">
    <property type="protein sequence ID" value="GAL70502.1"/>
    <property type="molecule type" value="Genomic_DNA"/>
</dbReference>
<dbReference type="AlphaFoldDB" id="A0A090VQ21"/>
<evidence type="ECO:0000313" key="4">
    <source>
        <dbReference type="Proteomes" id="UP000029641"/>
    </source>
</evidence>
<keyword evidence="5" id="KW-1185">Reference proteome</keyword>
<dbReference type="EMBL" id="BBNY01000001">
    <property type="protein sequence ID" value="GAL88133.1"/>
    <property type="molecule type" value="Genomic_DNA"/>
</dbReference>
<protein>
    <submittedName>
        <fullName evidence="1">Uncharacterized protein</fullName>
    </submittedName>
</protein>
<dbReference type="Proteomes" id="UP000030184">
    <property type="component" value="Unassembled WGS sequence"/>
</dbReference>
<evidence type="ECO:0000313" key="5">
    <source>
        <dbReference type="Proteomes" id="UP000030184"/>
    </source>
</evidence>
<name>A0A090VQ21_9FLAO</name>
<organism evidence="1 4">
    <name type="scientific">Jejuia pallidilutea</name>
    <dbReference type="NCBI Taxonomy" id="504487"/>
    <lineage>
        <taxon>Bacteria</taxon>
        <taxon>Pseudomonadati</taxon>
        <taxon>Bacteroidota</taxon>
        <taxon>Flavobacteriia</taxon>
        <taxon>Flavobacteriales</taxon>
        <taxon>Flavobacteriaceae</taxon>
        <taxon>Jejuia</taxon>
    </lineage>
</organism>
<dbReference type="Proteomes" id="UP000029641">
    <property type="component" value="Unassembled WGS sequence"/>
</dbReference>
<evidence type="ECO:0000313" key="3">
    <source>
        <dbReference type="EMBL" id="GAL88133.1"/>
    </source>
</evidence>
<sequence>MFFEVDILEVIYNKPKISTITCHSKRSEASQYQKMFPLRPA</sequence>
<gene>
    <name evidence="1" type="ORF">JCM19301_663</name>
    <name evidence="2" type="ORF">JCM19302_1411</name>
    <name evidence="3" type="ORF">JCM19538_2496</name>
</gene>
<accession>A0A090VQ21</accession>